<evidence type="ECO:0000256" key="1">
    <source>
        <dbReference type="SAM" id="Phobius"/>
    </source>
</evidence>
<dbReference type="AlphaFoldDB" id="A0A8T1YFX0"/>
<keyword evidence="1" id="KW-0472">Membrane</keyword>
<evidence type="ECO:0000313" key="3">
    <source>
        <dbReference type="Proteomes" id="UP000694251"/>
    </source>
</evidence>
<dbReference type="Proteomes" id="UP000694251">
    <property type="component" value="Chromosome 12"/>
</dbReference>
<keyword evidence="1" id="KW-1133">Transmembrane helix</keyword>
<reference evidence="2 3" key="1">
    <citation type="submission" date="2020-12" db="EMBL/GenBank/DDBJ databases">
        <title>Concerted genomic and epigenomic changes stabilize Arabidopsis allopolyploids.</title>
        <authorList>
            <person name="Chen Z."/>
        </authorList>
    </citation>
    <scope>NUCLEOTIDE SEQUENCE [LARGE SCALE GENOMIC DNA]</scope>
    <source>
        <strain evidence="2">As9502</strain>
        <tissue evidence="2">Leaf</tissue>
    </source>
</reference>
<protein>
    <submittedName>
        <fullName evidence="2">Uncharacterized protein</fullName>
    </submittedName>
</protein>
<keyword evidence="3" id="KW-1185">Reference proteome</keyword>
<name>A0A8T1YFX0_ARASU</name>
<dbReference type="EMBL" id="JAEFBJ010000012">
    <property type="protein sequence ID" value="KAG7544990.1"/>
    <property type="molecule type" value="Genomic_DNA"/>
</dbReference>
<feature type="transmembrane region" description="Helical" evidence="1">
    <location>
        <begin position="20"/>
        <end position="41"/>
    </location>
</feature>
<proteinExistence type="predicted"/>
<comment type="caution">
    <text evidence="2">The sequence shown here is derived from an EMBL/GenBank/DDBJ whole genome shotgun (WGS) entry which is preliminary data.</text>
</comment>
<gene>
    <name evidence="2" type="ORF">ISN44_As12g005220</name>
</gene>
<organism evidence="2 3">
    <name type="scientific">Arabidopsis suecica</name>
    <name type="common">Swedish thale-cress</name>
    <name type="synonym">Cardaminopsis suecica</name>
    <dbReference type="NCBI Taxonomy" id="45249"/>
    <lineage>
        <taxon>Eukaryota</taxon>
        <taxon>Viridiplantae</taxon>
        <taxon>Streptophyta</taxon>
        <taxon>Embryophyta</taxon>
        <taxon>Tracheophyta</taxon>
        <taxon>Spermatophyta</taxon>
        <taxon>Magnoliopsida</taxon>
        <taxon>eudicotyledons</taxon>
        <taxon>Gunneridae</taxon>
        <taxon>Pentapetalae</taxon>
        <taxon>rosids</taxon>
        <taxon>malvids</taxon>
        <taxon>Brassicales</taxon>
        <taxon>Brassicaceae</taxon>
        <taxon>Camelineae</taxon>
        <taxon>Arabidopsis</taxon>
    </lineage>
</organism>
<evidence type="ECO:0000313" key="2">
    <source>
        <dbReference type="EMBL" id="KAG7544990.1"/>
    </source>
</evidence>
<accession>A0A8T1YFX0</accession>
<sequence>MKETILAAKKHAASPKLEQGSWALSVSFLVGYVGHICIDAFKRRVHRYKIDRLYDENIKRLDELKARYLKDSTAGREEAWKVERESSS</sequence>
<keyword evidence="1" id="KW-0812">Transmembrane</keyword>